<gene>
    <name evidence="2" type="ORF">KIPB_010181</name>
</gene>
<feature type="region of interest" description="Disordered" evidence="1">
    <location>
        <begin position="217"/>
        <end position="308"/>
    </location>
</feature>
<name>A0A9K3D637_9EUKA</name>
<organism evidence="2 3">
    <name type="scientific">Kipferlia bialata</name>
    <dbReference type="NCBI Taxonomy" id="797122"/>
    <lineage>
        <taxon>Eukaryota</taxon>
        <taxon>Metamonada</taxon>
        <taxon>Carpediemonas-like organisms</taxon>
        <taxon>Kipferlia</taxon>
    </lineage>
</organism>
<dbReference type="AlphaFoldDB" id="A0A9K3D637"/>
<evidence type="ECO:0000313" key="3">
    <source>
        <dbReference type="Proteomes" id="UP000265618"/>
    </source>
</evidence>
<dbReference type="EMBL" id="BDIP01003700">
    <property type="protein sequence ID" value="GIQ88024.1"/>
    <property type="molecule type" value="Genomic_DNA"/>
</dbReference>
<feature type="compositionally biased region" description="Basic and acidic residues" evidence="1">
    <location>
        <begin position="270"/>
        <end position="297"/>
    </location>
</feature>
<evidence type="ECO:0000313" key="2">
    <source>
        <dbReference type="EMBL" id="GIQ88024.1"/>
    </source>
</evidence>
<feature type="compositionally biased region" description="Polar residues" evidence="1">
    <location>
        <begin position="217"/>
        <end position="226"/>
    </location>
</feature>
<feature type="non-terminal residue" evidence="2">
    <location>
        <position position="1"/>
    </location>
</feature>
<protein>
    <submittedName>
        <fullName evidence="2">Uncharacterized protein</fullName>
    </submittedName>
</protein>
<dbReference type="Proteomes" id="UP000265618">
    <property type="component" value="Unassembled WGS sequence"/>
</dbReference>
<accession>A0A9K3D637</accession>
<feature type="compositionally biased region" description="Polar residues" evidence="1">
    <location>
        <begin position="248"/>
        <end position="257"/>
    </location>
</feature>
<sequence>MLDGTVIHMPTDRFEREGDGARVVRCPMPSGVKEIERHAHPVCGVGLLPEPFSQAPSALNMPRYMSVGSPPGLRVRDIPFPAPSALDVPRYVSESPRIPRIAVPHPADDSECETPHSLFPLPSVGPGHMQYNSVDAYLKVSKHATHVQPTYYRHNTPVSLSESVDSHTHTHTEIVSVTESEREGEREVEVADSDPMVPQVMTSQPSLPFRYTLGQRDMSSVPSSARTDGPPSWRAESNSPRSARSPISVYSQISSGDTVDEEEIGGRGGGAERDLVKFKMREKTTSERERERERERETDIEDYSSTRPQYCIDQSRDVQHLKEEMKV</sequence>
<comment type="caution">
    <text evidence="2">The sequence shown here is derived from an EMBL/GenBank/DDBJ whole genome shotgun (WGS) entry which is preliminary data.</text>
</comment>
<proteinExistence type="predicted"/>
<keyword evidence="3" id="KW-1185">Reference proteome</keyword>
<reference evidence="2 3" key="1">
    <citation type="journal article" date="2018" name="PLoS ONE">
        <title>The draft genome of Kipferlia bialata reveals reductive genome evolution in fornicate parasites.</title>
        <authorList>
            <person name="Tanifuji G."/>
            <person name="Takabayashi S."/>
            <person name="Kume K."/>
            <person name="Takagi M."/>
            <person name="Nakayama T."/>
            <person name="Kamikawa R."/>
            <person name="Inagaki Y."/>
            <person name="Hashimoto T."/>
        </authorList>
    </citation>
    <scope>NUCLEOTIDE SEQUENCE [LARGE SCALE GENOMIC DNA]</scope>
    <source>
        <strain evidence="2">NY0173</strain>
    </source>
</reference>
<evidence type="ECO:0000256" key="1">
    <source>
        <dbReference type="SAM" id="MobiDB-lite"/>
    </source>
</evidence>